<accession>Q0UAR1</accession>
<dbReference type="Proteomes" id="UP000001055">
    <property type="component" value="Unassembled WGS sequence"/>
</dbReference>
<name>Q0UAR1_PHANO</name>
<sequence length="190" mass="20152">MAQFEAGLDHNAIRAVSDVAVWYSIVSLVVPDGAMGIKRSLSATLEEATHYYQSSVIRAQSILGLKTGSPSENYLHTNLELLSSATLALSTHSAIMPSLPFNDTPSASPSASPSLSPSIVLSSPETGSASTTMELHKSKANAAEQYRMNMAKYFAATFNMSMTAALAEADAQLAPRRASSFSEAESFRAI</sequence>
<feature type="compositionally biased region" description="Low complexity" evidence="1">
    <location>
        <begin position="106"/>
        <end position="124"/>
    </location>
</feature>
<dbReference type="eggNOG" id="ENOG502RH1T">
    <property type="taxonomic scope" value="Eukaryota"/>
</dbReference>
<dbReference type="AlphaFoldDB" id="Q0UAR1"/>
<reference evidence="3" key="1">
    <citation type="journal article" date="2007" name="Plant Cell">
        <title>Dothideomycete-plant interactions illuminated by genome sequencing and EST analysis of the wheat pathogen Stagonospora nodorum.</title>
        <authorList>
            <person name="Hane J.K."/>
            <person name="Lowe R.G."/>
            <person name="Solomon P.S."/>
            <person name="Tan K.C."/>
            <person name="Schoch C.L."/>
            <person name="Spatafora J.W."/>
            <person name="Crous P.W."/>
            <person name="Kodira C."/>
            <person name="Birren B.W."/>
            <person name="Galagan J.E."/>
            <person name="Torriani S.F."/>
            <person name="McDonald B.A."/>
            <person name="Oliver R.P."/>
        </authorList>
    </citation>
    <scope>NUCLEOTIDE SEQUENCE [LARGE SCALE GENOMIC DNA]</scope>
    <source>
        <strain evidence="3">SN15 / ATCC MYA-4574 / FGSC 10173</strain>
    </source>
</reference>
<dbReference type="EMBL" id="CH445342">
    <property type="protein sequence ID" value="EAT81652.2"/>
    <property type="molecule type" value="Genomic_DNA"/>
</dbReference>
<protein>
    <submittedName>
        <fullName evidence="2">Uncharacterized protein</fullName>
    </submittedName>
</protein>
<evidence type="ECO:0000256" key="1">
    <source>
        <dbReference type="SAM" id="MobiDB-lite"/>
    </source>
</evidence>
<proteinExistence type="predicted"/>
<dbReference type="VEuPathDB" id="FungiDB:JI435_111530"/>
<gene>
    <name evidence="2" type="ORF">SNOG_11153</name>
</gene>
<feature type="region of interest" description="Disordered" evidence="1">
    <location>
        <begin position="106"/>
        <end position="132"/>
    </location>
</feature>
<dbReference type="KEGG" id="pno:SNOG_11153"/>
<organism evidence="2 3">
    <name type="scientific">Phaeosphaeria nodorum (strain SN15 / ATCC MYA-4574 / FGSC 10173)</name>
    <name type="common">Glume blotch fungus</name>
    <name type="synonym">Parastagonospora nodorum</name>
    <dbReference type="NCBI Taxonomy" id="321614"/>
    <lineage>
        <taxon>Eukaryota</taxon>
        <taxon>Fungi</taxon>
        <taxon>Dikarya</taxon>
        <taxon>Ascomycota</taxon>
        <taxon>Pezizomycotina</taxon>
        <taxon>Dothideomycetes</taxon>
        <taxon>Pleosporomycetidae</taxon>
        <taxon>Pleosporales</taxon>
        <taxon>Pleosporineae</taxon>
        <taxon>Phaeosphaeriaceae</taxon>
        <taxon>Parastagonospora</taxon>
    </lineage>
</organism>
<dbReference type="GeneID" id="5978310"/>
<dbReference type="RefSeq" id="XP_001801402.1">
    <property type="nucleotide sequence ID" value="XM_001801350.1"/>
</dbReference>
<evidence type="ECO:0000313" key="2">
    <source>
        <dbReference type="EMBL" id="EAT81652.2"/>
    </source>
</evidence>
<evidence type="ECO:0000313" key="3">
    <source>
        <dbReference type="Proteomes" id="UP000001055"/>
    </source>
</evidence>
<dbReference type="HOGENOM" id="CLU_1428463_0_0_1"/>
<dbReference type="InParanoid" id="Q0UAR1"/>